<dbReference type="Proteomes" id="UP001652625">
    <property type="component" value="Chromosome 14"/>
</dbReference>
<sequence length="86" mass="9267">MVFFTSMKLGDKLAVAPLLACIGTAMTLAVASSIRAFRAPDVVLSHAKNPTPWNEISPTQQVKLFSSSDYSKLEPVAPKEAFDALK</sequence>
<organism evidence="1 2">
    <name type="scientific">Hydra vulgaris</name>
    <name type="common">Hydra</name>
    <name type="synonym">Hydra attenuata</name>
    <dbReference type="NCBI Taxonomy" id="6087"/>
    <lineage>
        <taxon>Eukaryota</taxon>
        <taxon>Metazoa</taxon>
        <taxon>Cnidaria</taxon>
        <taxon>Hydrozoa</taxon>
        <taxon>Hydroidolina</taxon>
        <taxon>Anthoathecata</taxon>
        <taxon>Aplanulata</taxon>
        <taxon>Hydridae</taxon>
        <taxon>Hydra</taxon>
    </lineage>
</organism>
<name>A0ABM4DGA2_HYDVU</name>
<dbReference type="RefSeq" id="XP_065673447.1">
    <property type="nucleotide sequence ID" value="XM_065817375.1"/>
</dbReference>
<accession>A0ABM4DGA2</accession>
<evidence type="ECO:0000313" key="1">
    <source>
        <dbReference type="Proteomes" id="UP001652625"/>
    </source>
</evidence>
<dbReference type="Pfam" id="PF06522">
    <property type="entry name" value="B12D"/>
    <property type="match status" value="1"/>
</dbReference>
<dbReference type="InterPro" id="IPR010530">
    <property type="entry name" value="B12D"/>
</dbReference>
<dbReference type="GeneID" id="100206043"/>
<keyword evidence="1" id="KW-1185">Reference proteome</keyword>
<proteinExistence type="predicted"/>
<protein>
    <submittedName>
        <fullName evidence="2">NADH dehydrogenase [ubiquinone] 1 alpha subcomplex subunit 4-like 2</fullName>
    </submittedName>
</protein>
<dbReference type="PANTHER" id="PTHR14256">
    <property type="entry name" value="NADH-UBIQUINONE OXIDOREDUCTASE MLRQ SUBUNIT"/>
    <property type="match status" value="1"/>
</dbReference>
<gene>
    <name evidence="2" type="primary">LOC100206043</name>
</gene>
<dbReference type="PANTHER" id="PTHR14256:SF1">
    <property type="entry name" value="GEO09626P1"/>
    <property type="match status" value="1"/>
</dbReference>
<evidence type="ECO:0000313" key="2">
    <source>
        <dbReference type="RefSeq" id="XP_065673447.1"/>
    </source>
</evidence>
<reference evidence="2" key="1">
    <citation type="submission" date="2025-08" db="UniProtKB">
        <authorList>
            <consortium name="RefSeq"/>
        </authorList>
    </citation>
    <scope>IDENTIFICATION</scope>
</reference>